<keyword evidence="6" id="KW-0238">DNA-binding</keyword>
<dbReference type="GO" id="GO:0006355">
    <property type="term" value="P:regulation of DNA-templated transcription"/>
    <property type="evidence" value="ECO:0007669"/>
    <property type="project" value="InterPro"/>
</dbReference>
<name>A0AA49X8P8_RHEPA</name>
<evidence type="ECO:0000313" key="13">
    <source>
        <dbReference type="EMBL" id="WLO57470.1"/>
    </source>
</evidence>
<evidence type="ECO:0000256" key="6">
    <source>
        <dbReference type="ARBA" id="ARBA00023125"/>
    </source>
</evidence>
<keyword evidence="4 11" id="KW-1133">Transmembrane helix</keyword>
<dbReference type="PANTHER" id="PTHR31744">
    <property type="entry name" value="PROTEIN CUP-SHAPED COTYLEDON 2-RELATED"/>
    <property type="match status" value="1"/>
</dbReference>
<protein>
    <submittedName>
        <fullName evidence="13">NAC transcription factor 11</fullName>
    </submittedName>
</protein>
<dbReference type="InterPro" id="IPR036093">
    <property type="entry name" value="NAC_dom_sf"/>
</dbReference>
<evidence type="ECO:0000256" key="5">
    <source>
        <dbReference type="ARBA" id="ARBA00023015"/>
    </source>
</evidence>
<keyword evidence="5" id="KW-0805">Transcription regulation</keyword>
<proteinExistence type="evidence at transcript level"/>
<dbReference type="Pfam" id="PF02365">
    <property type="entry name" value="NAM"/>
    <property type="match status" value="1"/>
</dbReference>
<evidence type="ECO:0000256" key="8">
    <source>
        <dbReference type="ARBA" id="ARBA00023159"/>
    </source>
</evidence>
<feature type="transmembrane region" description="Helical" evidence="11">
    <location>
        <begin position="545"/>
        <end position="570"/>
    </location>
</feature>
<evidence type="ECO:0000256" key="3">
    <source>
        <dbReference type="ARBA" id="ARBA00022692"/>
    </source>
</evidence>
<organism evidence="13">
    <name type="scientific">Rheum palmatum</name>
    <name type="common">Chinese rhubarb</name>
    <dbReference type="NCBI Taxonomy" id="137221"/>
    <lineage>
        <taxon>Eukaryota</taxon>
        <taxon>Viridiplantae</taxon>
        <taxon>Streptophyta</taxon>
        <taxon>Embryophyta</taxon>
        <taxon>Tracheophyta</taxon>
        <taxon>Spermatophyta</taxon>
        <taxon>Magnoliopsida</taxon>
        <taxon>eudicotyledons</taxon>
        <taxon>Gunneridae</taxon>
        <taxon>Pentapetalae</taxon>
        <taxon>Caryophyllales</taxon>
        <taxon>Polygonaceae</taxon>
        <taxon>Polygonoideae</taxon>
        <taxon>Rumiceae</taxon>
        <taxon>Rheum</taxon>
    </lineage>
</organism>
<dbReference type="GO" id="GO:0016020">
    <property type="term" value="C:membrane"/>
    <property type="evidence" value="ECO:0007669"/>
    <property type="project" value="UniProtKB-SubCell"/>
</dbReference>
<keyword evidence="9" id="KW-0804">Transcription</keyword>
<sequence length="578" mass="64472">MRSEIAKNSTPDLGEVWPPGFRFHPTDEELVLYYLKRKICHRKLKLDIICEVDVYKWDPEELPGLSLLKTGDRQWFFFSPRDRKYPNGSRSNRATRHGYWKTTGKDRAISYSSRTVGLKKTLVFYKGRAPSGERTDWVMHEYTLEESELKRCQDVQDYYALYKLFKKSGAGPKNGEHYGAPFREEDWADDKLPEVSNYIGPDNHVEQSNGIASAELHSNEPKLQCTWDDIEEFLNQFVEDPALEGPDIGDHVCARPQVFGVEAQSTMTDPSHGTAVNFDSCRMHPPSSQQDVQGHLSFTSLATSQVQLQNAYEVASSNVNNLEQHVLEEDFLEMDDLLDPEITNDDGGLVPQPTGELNVSTQWGEVDGLSELDLCHGAEMFLCDPSSINQATAPSQASQLVNPNDMQMKQSSYAINDIGTVQGMYSQHWLFPTSDESNPDAVPFPSTGVLCAGNFTPTAMESNSSQNRSGKGVEGENEWYTSALWSFVESIPTTPASATDSALVNRAFERMSSFTRLRLNAKSTSSAATAKAACVGSKGGRMKGFFLCSFMGALFAILFVLMGTFGKIMLPPEYVKQY</sequence>
<dbReference type="PROSITE" id="PS51005">
    <property type="entry name" value="NAC"/>
    <property type="match status" value="1"/>
</dbReference>
<keyword evidence="7 11" id="KW-0472">Membrane</keyword>
<keyword evidence="3 11" id="KW-0812">Transmembrane</keyword>
<accession>A0AA49X8P8</accession>
<gene>
    <name evidence="13" type="primary">NAC11</name>
</gene>
<dbReference type="Gene3D" id="2.170.150.80">
    <property type="entry name" value="NAC domain"/>
    <property type="match status" value="1"/>
</dbReference>
<evidence type="ECO:0000256" key="10">
    <source>
        <dbReference type="ARBA" id="ARBA00023242"/>
    </source>
</evidence>
<dbReference type="PANTHER" id="PTHR31744:SF216">
    <property type="entry name" value="NAC TRANSCRIPTION FACTOR"/>
    <property type="match status" value="1"/>
</dbReference>
<dbReference type="AlphaFoldDB" id="A0AA49X8P8"/>
<keyword evidence="8" id="KW-0010">Activator</keyword>
<feature type="domain" description="NAC" evidence="12">
    <location>
        <begin position="17"/>
        <end position="167"/>
    </location>
</feature>
<evidence type="ECO:0000256" key="7">
    <source>
        <dbReference type="ARBA" id="ARBA00023136"/>
    </source>
</evidence>
<keyword evidence="10" id="KW-0539">Nucleus</keyword>
<evidence type="ECO:0000256" key="1">
    <source>
        <dbReference type="ARBA" id="ARBA00004123"/>
    </source>
</evidence>
<evidence type="ECO:0000256" key="9">
    <source>
        <dbReference type="ARBA" id="ARBA00023163"/>
    </source>
</evidence>
<evidence type="ECO:0000256" key="11">
    <source>
        <dbReference type="SAM" id="Phobius"/>
    </source>
</evidence>
<dbReference type="GO" id="GO:0005634">
    <property type="term" value="C:nucleus"/>
    <property type="evidence" value="ECO:0007669"/>
    <property type="project" value="UniProtKB-SubCell"/>
</dbReference>
<evidence type="ECO:0000259" key="12">
    <source>
        <dbReference type="PROSITE" id="PS51005"/>
    </source>
</evidence>
<evidence type="ECO:0000256" key="4">
    <source>
        <dbReference type="ARBA" id="ARBA00022989"/>
    </source>
</evidence>
<dbReference type="FunFam" id="2.170.150.80:FF:000002">
    <property type="entry name" value="Nac domain-containing protein 86"/>
    <property type="match status" value="1"/>
</dbReference>
<reference evidence="13" key="1">
    <citation type="submission" date="2023-04" db="EMBL/GenBank/DDBJ databases">
        <title>Identification and analysis of NAC gene family in Rheum palmatum L. based on full-length transcriptome sequencing.</title>
        <authorList>
            <person name="Hao G.X."/>
            <person name="Zhang G."/>
            <person name="Li Y.M."/>
        </authorList>
    </citation>
    <scope>NUCLEOTIDE SEQUENCE</scope>
</reference>
<dbReference type="GO" id="GO:0000976">
    <property type="term" value="F:transcription cis-regulatory region binding"/>
    <property type="evidence" value="ECO:0007669"/>
    <property type="project" value="UniProtKB-ARBA"/>
</dbReference>
<dbReference type="SUPFAM" id="SSF101941">
    <property type="entry name" value="NAC domain"/>
    <property type="match status" value="1"/>
</dbReference>
<dbReference type="InterPro" id="IPR003441">
    <property type="entry name" value="NAC-dom"/>
</dbReference>
<dbReference type="EMBL" id="OQ884995">
    <property type="protein sequence ID" value="WLO57470.1"/>
    <property type="molecule type" value="mRNA"/>
</dbReference>
<evidence type="ECO:0000256" key="2">
    <source>
        <dbReference type="ARBA" id="ARBA00004167"/>
    </source>
</evidence>
<comment type="subcellular location">
    <subcellularLocation>
        <location evidence="2">Membrane</location>
        <topology evidence="2">Single-pass membrane protein</topology>
    </subcellularLocation>
    <subcellularLocation>
        <location evidence="1">Nucleus</location>
    </subcellularLocation>
</comment>